<comment type="subcellular location">
    <subcellularLocation>
        <location evidence="1">Membrane</location>
        <topology evidence="1">Multi-pass membrane protein</topology>
    </subcellularLocation>
</comment>
<feature type="transmembrane region" description="Helical" evidence="6">
    <location>
        <begin position="133"/>
        <end position="152"/>
    </location>
</feature>
<dbReference type="PANTHER" id="PTHR33048:SF160">
    <property type="entry name" value="SAT4 FAMILY MEMBRANE PROTEIN"/>
    <property type="match status" value="1"/>
</dbReference>
<sequence length="288" mass="31820">PAMEPPSGIMPDLANPGGNGGIAIGVATLCAVIAGLAFLLRLASRVVTKRVYIEDALFISALGLYAGFLYEILLMGGEVYHVHTWNVSLRTLSDVLYKSHIMSLLYGLSIMLIKVAILLSWIRIFVPMKQRNAFFWVSHALIWSNVLFYGIGTITEIWQCKPREKIWNPFLIAAGEAGGHCPIDITKHAKASGFINLLSDIIILMLPQKVIWGLNVTRKQKIGMSLLFVVGIFATAAATVRIYYLFKTYDANDMIYYGSDLVLWMAAEIAAGFLIMGFPSLPKVFNAL</sequence>
<evidence type="ECO:0000313" key="9">
    <source>
        <dbReference type="Proteomes" id="UP000800093"/>
    </source>
</evidence>
<evidence type="ECO:0000256" key="3">
    <source>
        <dbReference type="ARBA" id="ARBA00022989"/>
    </source>
</evidence>
<organism evidence="8 9">
    <name type="scientific">Lojkania enalia</name>
    <dbReference type="NCBI Taxonomy" id="147567"/>
    <lineage>
        <taxon>Eukaryota</taxon>
        <taxon>Fungi</taxon>
        <taxon>Dikarya</taxon>
        <taxon>Ascomycota</taxon>
        <taxon>Pezizomycotina</taxon>
        <taxon>Dothideomycetes</taxon>
        <taxon>Pleosporomycetidae</taxon>
        <taxon>Pleosporales</taxon>
        <taxon>Pleosporales incertae sedis</taxon>
        <taxon>Lojkania</taxon>
    </lineage>
</organism>
<dbReference type="OrthoDB" id="4682787at2759"/>
<evidence type="ECO:0000256" key="2">
    <source>
        <dbReference type="ARBA" id="ARBA00022692"/>
    </source>
</evidence>
<gene>
    <name evidence="8" type="ORF">CC78DRAFT_418336</name>
</gene>
<feature type="transmembrane region" description="Helical" evidence="6">
    <location>
        <begin position="100"/>
        <end position="121"/>
    </location>
</feature>
<evidence type="ECO:0000313" key="8">
    <source>
        <dbReference type="EMBL" id="KAF2260236.1"/>
    </source>
</evidence>
<evidence type="ECO:0000256" key="5">
    <source>
        <dbReference type="ARBA" id="ARBA00038359"/>
    </source>
</evidence>
<feature type="transmembrane region" description="Helical" evidence="6">
    <location>
        <begin position="56"/>
        <end position="80"/>
    </location>
</feature>
<feature type="transmembrane region" description="Helical" evidence="6">
    <location>
        <begin position="20"/>
        <end position="44"/>
    </location>
</feature>
<name>A0A9P4K181_9PLEO</name>
<proteinExistence type="inferred from homology"/>
<protein>
    <recommendedName>
        <fullName evidence="7">Rhodopsin domain-containing protein</fullName>
    </recommendedName>
</protein>
<accession>A0A9P4K181</accession>
<evidence type="ECO:0000256" key="4">
    <source>
        <dbReference type="ARBA" id="ARBA00023136"/>
    </source>
</evidence>
<evidence type="ECO:0000259" key="7">
    <source>
        <dbReference type="Pfam" id="PF20684"/>
    </source>
</evidence>
<feature type="transmembrane region" description="Helical" evidence="6">
    <location>
        <begin position="226"/>
        <end position="246"/>
    </location>
</feature>
<dbReference type="PANTHER" id="PTHR33048">
    <property type="entry name" value="PTH11-LIKE INTEGRAL MEMBRANE PROTEIN (AFU_ORTHOLOGUE AFUA_5G11245)"/>
    <property type="match status" value="1"/>
</dbReference>
<dbReference type="Pfam" id="PF20684">
    <property type="entry name" value="Fung_rhodopsin"/>
    <property type="match status" value="1"/>
</dbReference>
<feature type="transmembrane region" description="Helical" evidence="6">
    <location>
        <begin position="261"/>
        <end position="281"/>
    </location>
</feature>
<keyword evidence="2 6" id="KW-0812">Transmembrane</keyword>
<dbReference type="InterPro" id="IPR052337">
    <property type="entry name" value="SAT4-like"/>
</dbReference>
<evidence type="ECO:0000256" key="6">
    <source>
        <dbReference type="SAM" id="Phobius"/>
    </source>
</evidence>
<dbReference type="AlphaFoldDB" id="A0A9P4K181"/>
<keyword evidence="9" id="KW-1185">Reference proteome</keyword>
<dbReference type="GO" id="GO:0016020">
    <property type="term" value="C:membrane"/>
    <property type="evidence" value="ECO:0007669"/>
    <property type="project" value="UniProtKB-SubCell"/>
</dbReference>
<keyword evidence="4 6" id="KW-0472">Membrane</keyword>
<feature type="non-terminal residue" evidence="8">
    <location>
        <position position="1"/>
    </location>
</feature>
<feature type="transmembrane region" description="Helical" evidence="6">
    <location>
        <begin position="194"/>
        <end position="214"/>
    </location>
</feature>
<comment type="similarity">
    <text evidence="5">Belongs to the SAT4 family.</text>
</comment>
<dbReference type="InterPro" id="IPR049326">
    <property type="entry name" value="Rhodopsin_dom_fungi"/>
</dbReference>
<feature type="domain" description="Rhodopsin" evidence="7">
    <location>
        <begin position="40"/>
        <end position="285"/>
    </location>
</feature>
<keyword evidence="3 6" id="KW-1133">Transmembrane helix</keyword>
<feature type="non-terminal residue" evidence="8">
    <location>
        <position position="288"/>
    </location>
</feature>
<comment type="caution">
    <text evidence="8">The sequence shown here is derived from an EMBL/GenBank/DDBJ whole genome shotgun (WGS) entry which is preliminary data.</text>
</comment>
<evidence type="ECO:0000256" key="1">
    <source>
        <dbReference type="ARBA" id="ARBA00004141"/>
    </source>
</evidence>
<dbReference type="Proteomes" id="UP000800093">
    <property type="component" value="Unassembled WGS sequence"/>
</dbReference>
<reference evidence="9" key="1">
    <citation type="journal article" date="2020" name="Stud. Mycol.">
        <title>101 Dothideomycetes genomes: A test case for predicting lifestyles and emergence of pathogens.</title>
        <authorList>
            <person name="Haridas S."/>
            <person name="Albert R."/>
            <person name="Binder M."/>
            <person name="Bloem J."/>
            <person name="LaButti K."/>
            <person name="Salamov A."/>
            <person name="Andreopoulos B."/>
            <person name="Baker S."/>
            <person name="Barry K."/>
            <person name="Bills G."/>
            <person name="Bluhm B."/>
            <person name="Cannon C."/>
            <person name="Castanera R."/>
            <person name="Culley D."/>
            <person name="Daum C."/>
            <person name="Ezra D."/>
            <person name="Gonzalez J."/>
            <person name="Henrissat B."/>
            <person name="Kuo A."/>
            <person name="Liang C."/>
            <person name="Lipzen A."/>
            <person name="Lutzoni F."/>
            <person name="Magnuson J."/>
            <person name="Mondo S."/>
            <person name="Nolan M."/>
            <person name="Ohm R."/>
            <person name="Pangilinan J."/>
            <person name="Park H.-J."/>
            <person name="Ramirez L."/>
            <person name="Alfaro M."/>
            <person name="Sun H."/>
            <person name="Tritt A."/>
            <person name="Yoshinaga Y."/>
            <person name="Zwiers L.-H."/>
            <person name="Turgeon B."/>
            <person name="Goodwin S."/>
            <person name="Spatafora J."/>
            <person name="Crous P."/>
            <person name="Grigoriev I."/>
        </authorList>
    </citation>
    <scope>NUCLEOTIDE SEQUENCE [LARGE SCALE GENOMIC DNA]</scope>
    <source>
        <strain evidence="9">CBS 304.66</strain>
    </source>
</reference>
<dbReference type="EMBL" id="ML986686">
    <property type="protein sequence ID" value="KAF2260236.1"/>
    <property type="molecule type" value="Genomic_DNA"/>
</dbReference>